<dbReference type="InterPro" id="IPR040442">
    <property type="entry name" value="Pyrv_kinase-like_dom_sf"/>
</dbReference>
<comment type="similarity">
    <text evidence="2">Belongs to the HpcH/HpaI aldolase family.</text>
</comment>
<dbReference type="InterPro" id="IPR005000">
    <property type="entry name" value="Aldolase/citrate-lyase_domain"/>
</dbReference>
<dbReference type="AlphaFoldDB" id="A9DBH3"/>
<accession>A9DBH3</accession>
<organism evidence="8 9">
    <name type="scientific">Hoeflea phototrophica (strain DSM 17068 / NCIMB 14078 / DFL-43)</name>
    <dbReference type="NCBI Taxonomy" id="411684"/>
    <lineage>
        <taxon>Bacteria</taxon>
        <taxon>Pseudomonadati</taxon>
        <taxon>Pseudomonadota</taxon>
        <taxon>Alphaproteobacteria</taxon>
        <taxon>Hyphomicrobiales</taxon>
        <taxon>Rhizobiaceae</taxon>
        <taxon>Hoeflea</taxon>
    </lineage>
</organism>
<dbReference type="EC" id="4.1.2.-" evidence="8"/>
<dbReference type="OrthoDB" id="9802624at2"/>
<keyword evidence="3" id="KW-0479">Metal-binding</keyword>
<dbReference type="GO" id="GO:0005737">
    <property type="term" value="C:cytoplasm"/>
    <property type="evidence" value="ECO:0007669"/>
    <property type="project" value="UniProtKB-ARBA"/>
</dbReference>
<dbReference type="InterPro" id="IPR050251">
    <property type="entry name" value="HpcH-HpaI_aldolase"/>
</dbReference>
<comment type="cofactor">
    <cofactor evidence="1">
        <name>a divalent metal cation</name>
        <dbReference type="ChEBI" id="CHEBI:60240"/>
    </cofactor>
</comment>
<protein>
    <submittedName>
        <fullName evidence="8">2,4-dihydroxyhept-2-ene-1,7-dioic acid aldolase</fullName>
        <ecNumber evidence="8">4.1.2.-</ecNumber>
    </submittedName>
</protein>
<dbReference type="PANTHER" id="PTHR30502:SF0">
    <property type="entry name" value="PHOSPHOENOLPYRUVATE CARBOXYLASE FAMILY PROTEIN"/>
    <property type="match status" value="1"/>
</dbReference>
<keyword evidence="5" id="KW-0670">Pyruvate</keyword>
<evidence type="ECO:0000256" key="1">
    <source>
        <dbReference type="ARBA" id="ARBA00001968"/>
    </source>
</evidence>
<dbReference type="STRING" id="411684.HPDFL43_11991"/>
<evidence type="ECO:0000256" key="3">
    <source>
        <dbReference type="ARBA" id="ARBA00022723"/>
    </source>
</evidence>
<evidence type="ECO:0000259" key="7">
    <source>
        <dbReference type="Pfam" id="PF03328"/>
    </source>
</evidence>
<evidence type="ECO:0000256" key="2">
    <source>
        <dbReference type="ARBA" id="ARBA00005568"/>
    </source>
</evidence>
<evidence type="ECO:0000313" key="8">
    <source>
        <dbReference type="EMBL" id="EDQ32520.1"/>
    </source>
</evidence>
<dbReference type="Pfam" id="PF03328">
    <property type="entry name" value="HpcH_HpaI"/>
    <property type="match status" value="1"/>
</dbReference>
<dbReference type="SUPFAM" id="SSF51621">
    <property type="entry name" value="Phosphoenolpyruvate/pyruvate domain"/>
    <property type="match status" value="1"/>
</dbReference>
<feature type="domain" description="HpcH/HpaI aldolase/citrate lyase" evidence="7">
    <location>
        <begin position="16"/>
        <end position="239"/>
    </location>
</feature>
<dbReference type="GO" id="GO:0016832">
    <property type="term" value="F:aldehyde-lyase activity"/>
    <property type="evidence" value="ECO:0007669"/>
    <property type="project" value="TreeGrafter"/>
</dbReference>
<comment type="catalytic activity">
    <reaction evidence="6">
        <text>D-glyceraldehyde + pyruvate = 2-dehydro-3-deoxy-L-galactonate</text>
        <dbReference type="Rhea" id="RHEA:80055"/>
        <dbReference type="ChEBI" id="CHEBI:15361"/>
        <dbReference type="ChEBI" id="CHEBI:17378"/>
        <dbReference type="ChEBI" id="CHEBI:75545"/>
    </reaction>
</comment>
<dbReference type="HOGENOM" id="CLU_059964_1_0_5"/>
<dbReference type="PANTHER" id="PTHR30502">
    <property type="entry name" value="2-KETO-3-DEOXY-L-RHAMNONATE ALDOLASE"/>
    <property type="match status" value="1"/>
</dbReference>
<comment type="caution">
    <text evidence="8">The sequence shown here is derived from an EMBL/GenBank/DDBJ whole genome shotgun (WGS) entry which is preliminary data.</text>
</comment>
<dbReference type="FunFam" id="3.20.20.60:FF:000004">
    <property type="entry name" value="5-keto-4-deoxy-D-glucarate aldolase"/>
    <property type="match status" value="1"/>
</dbReference>
<keyword evidence="9" id="KW-1185">Reference proteome</keyword>
<name>A9DBH3_HOEPD</name>
<proteinExistence type="inferred from homology"/>
<sequence length="255" mass="27269">MRKNAFKQAIAEGRQQIGIWNMTRDTQLTEMLGGCGFDWLLIDCEHTPNSMADVLAKLQALNGSATAPAVRPTHLNVAEIKRLLDIGAQTLIVPYVQTVEEAELAVAAVTYPPHGIRGVAGGTRSSQYGNVPGYFENARDEICLILQIETVAALQRLEEIAAVPGIDGLFIGPADLAASMGHPGNPSHPEVVEAIIKAIRRIRAAGKPAGFLSADQKLLDLVVEAGCIFTAIDIDAGLLQRSAKLRLDACKGWKA</sequence>
<gene>
    <name evidence="8" type="ORF">HPDFL43_11991</name>
</gene>
<reference evidence="8 9" key="2">
    <citation type="submission" date="2012-06" db="EMBL/GenBank/DDBJ databases">
        <authorList>
            <person name="Fiebig A."/>
        </authorList>
    </citation>
    <scope>NUCLEOTIDE SEQUENCE [LARGE SCALE GENOMIC DNA]</scope>
    <source>
        <strain evidence="8 9">DFL-43</strain>
    </source>
</reference>
<reference evidence="8 9" key="1">
    <citation type="submission" date="2007-10" db="EMBL/GenBank/DDBJ databases">
        <authorList>
            <person name="Wagner-Dobler I."/>
            <person name="Ferriera S."/>
            <person name="Johnson J."/>
            <person name="Kravitz S."/>
            <person name="Beeson K."/>
            <person name="Sutton G."/>
            <person name="Rogers Y.-H."/>
            <person name="Friedman R."/>
            <person name="Frazier M."/>
            <person name="Venter J.C."/>
        </authorList>
    </citation>
    <scope>NUCLEOTIDE SEQUENCE [LARGE SCALE GENOMIC DNA]</scope>
    <source>
        <strain evidence="8 9">DFL-43</strain>
    </source>
</reference>
<dbReference type="RefSeq" id="WP_007198169.1">
    <property type="nucleotide sequence ID" value="NZ_CM002917.1"/>
</dbReference>
<dbReference type="EMBL" id="ABIA03000004">
    <property type="protein sequence ID" value="EDQ32520.1"/>
    <property type="molecule type" value="Genomic_DNA"/>
</dbReference>
<dbReference type="Proteomes" id="UP000004291">
    <property type="component" value="Chromosome"/>
</dbReference>
<dbReference type="eggNOG" id="COG3836">
    <property type="taxonomic scope" value="Bacteria"/>
</dbReference>
<dbReference type="Gene3D" id="3.20.20.60">
    <property type="entry name" value="Phosphoenolpyruvate-binding domains"/>
    <property type="match status" value="1"/>
</dbReference>
<keyword evidence="4 8" id="KW-0456">Lyase</keyword>
<evidence type="ECO:0000256" key="5">
    <source>
        <dbReference type="ARBA" id="ARBA00023317"/>
    </source>
</evidence>
<evidence type="ECO:0000256" key="6">
    <source>
        <dbReference type="ARBA" id="ARBA00045074"/>
    </source>
</evidence>
<evidence type="ECO:0000313" key="9">
    <source>
        <dbReference type="Proteomes" id="UP000004291"/>
    </source>
</evidence>
<evidence type="ECO:0000256" key="4">
    <source>
        <dbReference type="ARBA" id="ARBA00023239"/>
    </source>
</evidence>
<dbReference type="GO" id="GO:0046872">
    <property type="term" value="F:metal ion binding"/>
    <property type="evidence" value="ECO:0007669"/>
    <property type="project" value="UniProtKB-KW"/>
</dbReference>
<dbReference type="InterPro" id="IPR015813">
    <property type="entry name" value="Pyrv/PenolPyrv_kinase-like_dom"/>
</dbReference>